<dbReference type="Proteomes" id="UP000297245">
    <property type="component" value="Unassembled WGS sequence"/>
</dbReference>
<gene>
    <name evidence="1" type="ORF">K435DRAFT_912682</name>
</gene>
<proteinExistence type="predicted"/>
<protein>
    <submittedName>
        <fullName evidence="1">Uncharacterized protein</fullName>
    </submittedName>
</protein>
<evidence type="ECO:0000313" key="2">
    <source>
        <dbReference type="Proteomes" id="UP000297245"/>
    </source>
</evidence>
<name>A0A4S8LN50_DENBC</name>
<reference evidence="1 2" key="1">
    <citation type="journal article" date="2019" name="Nat. Ecol. Evol.">
        <title>Megaphylogeny resolves global patterns of mushroom evolution.</title>
        <authorList>
            <person name="Varga T."/>
            <person name="Krizsan K."/>
            <person name="Foldi C."/>
            <person name="Dima B."/>
            <person name="Sanchez-Garcia M."/>
            <person name="Sanchez-Ramirez S."/>
            <person name="Szollosi G.J."/>
            <person name="Szarkandi J.G."/>
            <person name="Papp V."/>
            <person name="Albert L."/>
            <person name="Andreopoulos W."/>
            <person name="Angelini C."/>
            <person name="Antonin V."/>
            <person name="Barry K.W."/>
            <person name="Bougher N.L."/>
            <person name="Buchanan P."/>
            <person name="Buyck B."/>
            <person name="Bense V."/>
            <person name="Catcheside P."/>
            <person name="Chovatia M."/>
            <person name="Cooper J."/>
            <person name="Damon W."/>
            <person name="Desjardin D."/>
            <person name="Finy P."/>
            <person name="Geml J."/>
            <person name="Haridas S."/>
            <person name="Hughes K."/>
            <person name="Justo A."/>
            <person name="Karasinski D."/>
            <person name="Kautmanova I."/>
            <person name="Kiss B."/>
            <person name="Kocsube S."/>
            <person name="Kotiranta H."/>
            <person name="LaButti K.M."/>
            <person name="Lechner B.E."/>
            <person name="Liimatainen K."/>
            <person name="Lipzen A."/>
            <person name="Lukacs Z."/>
            <person name="Mihaltcheva S."/>
            <person name="Morgado L.N."/>
            <person name="Niskanen T."/>
            <person name="Noordeloos M.E."/>
            <person name="Ohm R.A."/>
            <person name="Ortiz-Santana B."/>
            <person name="Ovrebo C."/>
            <person name="Racz N."/>
            <person name="Riley R."/>
            <person name="Savchenko A."/>
            <person name="Shiryaev A."/>
            <person name="Soop K."/>
            <person name="Spirin V."/>
            <person name="Szebenyi C."/>
            <person name="Tomsovsky M."/>
            <person name="Tulloss R.E."/>
            <person name="Uehling J."/>
            <person name="Grigoriev I.V."/>
            <person name="Vagvolgyi C."/>
            <person name="Papp T."/>
            <person name="Martin F.M."/>
            <person name="Miettinen O."/>
            <person name="Hibbett D.S."/>
            <person name="Nagy L.G."/>
        </authorList>
    </citation>
    <scope>NUCLEOTIDE SEQUENCE [LARGE SCALE GENOMIC DNA]</scope>
    <source>
        <strain evidence="1 2">CBS 962.96</strain>
    </source>
</reference>
<dbReference type="AlphaFoldDB" id="A0A4S8LN50"/>
<keyword evidence="2" id="KW-1185">Reference proteome</keyword>
<dbReference type="EMBL" id="ML179344">
    <property type="protein sequence ID" value="THU90168.1"/>
    <property type="molecule type" value="Genomic_DNA"/>
</dbReference>
<accession>A0A4S8LN50</accession>
<organism evidence="1 2">
    <name type="scientific">Dendrothele bispora (strain CBS 962.96)</name>
    <dbReference type="NCBI Taxonomy" id="1314807"/>
    <lineage>
        <taxon>Eukaryota</taxon>
        <taxon>Fungi</taxon>
        <taxon>Dikarya</taxon>
        <taxon>Basidiomycota</taxon>
        <taxon>Agaricomycotina</taxon>
        <taxon>Agaricomycetes</taxon>
        <taxon>Agaricomycetidae</taxon>
        <taxon>Agaricales</taxon>
        <taxon>Agaricales incertae sedis</taxon>
        <taxon>Dendrothele</taxon>
    </lineage>
</organism>
<evidence type="ECO:0000313" key="1">
    <source>
        <dbReference type="EMBL" id="THU90168.1"/>
    </source>
</evidence>
<sequence length="311" mass="33908">MNATVVVKTLTAAKKATLSSYPSDSGLWLKSGTAPISSTSPVPQNLPMKNVTAEKKALVTNSEQSWPIPETAHISFTSPGPQNLPLKNVTAEKKPTVVNSKKSWPLPETAYISFTSPVPENLPVKNVYAEKKPSIVDSERSWPLPETASICFIAPINDLPLKTISARTEPVLTSYPLESGLPWLKSESASICLMASMASVSDIPQHIPALVAVNEDKLENQNDISVPVSFSECFSLLEHLTDRIPRQKLEKENRRASIFDTVHVHDLDAHTKSVFVSAGTAAQQRRRKGKMVAGGVKERRKVLGGFENVCC</sequence>